<keyword evidence="4 6" id="KW-1133">Transmembrane helix</keyword>
<dbReference type="NCBIfam" id="NF038404">
    <property type="entry name" value="perm_prefix_2"/>
    <property type="match status" value="1"/>
</dbReference>
<evidence type="ECO:0000256" key="1">
    <source>
        <dbReference type="ARBA" id="ARBA00004651"/>
    </source>
</evidence>
<evidence type="ECO:0000256" key="6">
    <source>
        <dbReference type="SAM" id="Phobius"/>
    </source>
</evidence>
<sequence>MKQPTTPPRWAYKLLTWFHPDDTLEEVEGDLDEMYQYWYQREGKTRATIRYVIDVISVLPPFVRKRHKKNAYPHPIFSLSMFRNYFKIALRNLLKQKAYSLFNLLGLSLGITCGLLLTLHIKEELSYEKNIPNHNRIFRVANTEWSKSSPPLAGEMIKFFPEIKSITRFASLGTQVVNTEDDKQGESVGFFADSTVVEVFDLQPVLGNPVKALAEPSAIIITRSMAEKYFGSKDPIGQKLTFENKEELWVRAVIEDRTGNTHLKFDYLASMPTFYNYVSTDWLTNKGWMFGWTYVLLNHPEDVHKLEARMKDFYLSFYAGDKKEEILKAAESARLQPITDIHLKSNLIQEVGPNSSILYVYIFIAVEVLVLIIACVNFINLFTTQALKRMKEVGVRKVLGARKVQLVIQFLGESFLLTCLSGTIAIVLYLIALPFYNHISGRQITGWEIIQPDNLLIVAGMVLFVGLLSGLFPAFFISNFEPVSSLKANKTPRSSAQFLRKGLIVFQFVVASFLIIATVLIYQQMYLFNNKQLGFDKEQIVVAKLYGKFKEKLILNPEVIQNELLKNPNVVTIGKATNRIGDDASVESVVPSPQEPDKEYPSFRVLRIDENYLNAMSIPLKAGRNFSREFSDSASFIINEKAAKILGLKDPIGATITNTTMNIQGKVVGVVKDFHFVSLHNQIEPLLLEYRPWWTGNMFIKIKPGNVPATLDFLKNTIQKIAPGTLFKYGFLDDHVAGLYKKENTMSTLLKLFSILAIVISCLGLFGLAAHTAEIRTKEIGIRKILGATLSNLVKIFSQEFILLVLIGNIIAWPLAWYAVNRWLQEFTYRIDISWDVFVLSAVVTLCIALVTIGYHCIKTALSNPVNSLRTE</sequence>
<feature type="transmembrane region" description="Helical" evidence="6">
    <location>
        <begin position="498"/>
        <end position="522"/>
    </location>
</feature>
<keyword evidence="10" id="KW-1185">Reference proteome</keyword>
<feature type="transmembrane region" description="Helical" evidence="6">
    <location>
        <begin position="752"/>
        <end position="773"/>
    </location>
</feature>
<dbReference type="AlphaFoldDB" id="A0AAE3UEQ8"/>
<name>A0AAE3UEQ8_9BACT</name>
<evidence type="ECO:0000256" key="2">
    <source>
        <dbReference type="ARBA" id="ARBA00022475"/>
    </source>
</evidence>
<keyword evidence="5 6" id="KW-0472">Membrane</keyword>
<dbReference type="EMBL" id="JASJOU010000007">
    <property type="protein sequence ID" value="MDJ1503038.1"/>
    <property type="molecule type" value="Genomic_DNA"/>
</dbReference>
<dbReference type="InterPro" id="IPR025857">
    <property type="entry name" value="MacB_PCD"/>
</dbReference>
<feature type="transmembrane region" description="Helical" evidence="6">
    <location>
        <begin position="793"/>
        <end position="817"/>
    </location>
</feature>
<evidence type="ECO:0000313" key="10">
    <source>
        <dbReference type="Proteomes" id="UP001232063"/>
    </source>
</evidence>
<dbReference type="GO" id="GO:0022857">
    <property type="term" value="F:transmembrane transporter activity"/>
    <property type="evidence" value="ECO:0007669"/>
    <property type="project" value="TreeGrafter"/>
</dbReference>
<dbReference type="GO" id="GO:0005886">
    <property type="term" value="C:plasma membrane"/>
    <property type="evidence" value="ECO:0007669"/>
    <property type="project" value="UniProtKB-SubCell"/>
</dbReference>
<dbReference type="RefSeq" id="WP_314513469.1">
    <property type="nucleotide sequence ID" value="NZ_JASJOU010000007.1"/>
</dbReference>
<feature type="transmembrane region" description="Helical" evidence="6">
    <location>
        <begin position="456"/>
        <end position="477"/>
    </location>
</feature>
<feature type="domain" description="MacB-like periplasmic core" evidence="8">
    <location>
        <begin position="100"/>
        <end position="312"/>
    </location>
</feature>
<dbReference type="PANTHER" id="PTHR30572:SF18">
    <property type="entry name" value="ABC-TYPE MACROLIDE FAMILY EXPORT SYSTEM PERMEASE COMPONENT 2"/>
    <property type="match status" value="1"/>
</dbReference>
<feature type="domain" description="MacB-like periplasmic core" evidence="8">
    <location>
        <begin position="513"/>
        <end position="677"/>
    </location>
</feature>
<keyword evidence="3 6" id="KW-0812">Transmembrane</keyword>
<dbReference type="Pfam" id="PF02687">
    <property type="entry name" value="FtsX"/>
    <property type="match status" value="2"/>
</dbReference>
<dbReference type="Pfam" id="PF12704">
    <property type="entry name" value="MacB_PCD"/>
    <property type="match status" value="2"/>
</dbReference>
<comment type="caution">
    <text evidence="9">The sequence shown here is derived from an EMBL/GenBank/DDBJ whole genome shotgun (WGS) entry which is preliminary data.</text>
</comment>
<evidence type="ECO:0000259" key="7">
    <source>
        <dbReference type="Pfam" id="PF02687"/>
    </source>
</evidence>
<dbReference type="InterPro" id="IPR003838">
    <property type="entry name" value="ABC3_permease_C"/>
</dbReference>
<evidence type="ECO:0000259" key="8">
    <source>
        <dbReference type="Pfam" id="PF12704"/>
    </source>
</evidence>
<feature type="transmembrane region" description="Helical" evidence="6">
    <location>
        <begin position="415"/>
        <end position="436"/>
    </location>
</feature>
<evidence type="ECO:0000256" key="5">
    <source>
        <dbReference type="ARBA" id="ARBA00023136"/>
    </source>
</evidence>
<feature type="domain" description="ABC3 transporter permease C-terminal" evidence="7">
    <location>
        <begin position="752"/>
        <end position="855"/>
    </location>
</feature>
<feature type="transmembrane region" description="Helical" evidence="6">
    <location>
        <begin position="837"/>
        <end position="858"/>
    </location>
</feature>
<dbReference type="InterPro" id="IPR050250">
    <property type="entry name" value="Macrolide_Exporter_MacB"/>
</dbReference>
<proteinExistence type="predicted"/>
<keyword evidence="2" id="KW-1003">Cell membrane</keyword>
<evidence type="ECO:0000313" key="9">
    <source>
        <dbReference type="EMBL" id="MDJ1503038.1"/>
    </source>
</evidence>
<evidence type="ECO:0000256" key="3">
    <source>
        <dbReference type="ARBA" id="ARBA00022692"/>
    </source>
</evidence>
<accession>A0AAE3UEQ8</accession>
<organism evidence="9 10">
    <name type="scientific">Xanthocytophaga agilis</name>
    <dbReference type="NCBI Taxonomy" id="3048010"/>
    <lineage>
        <taxon>Bacteria</taxon>
        <taxon>Pseudomonadati</taxon>
        <taxon>Bacteroidota</taxon>
        <taxon>Cytophagia</taxon>
        <taxon>Cytophagales</taxon>
        <taxon>Rhodocytophagaceae</taxon>
        <taxon>Xanthocytophaga</taxon>
    </lineage>
</organism>
<gene>
    <name evidence="9" type="ORF">QNI22_20380</name>
</gene>
<evidence type="ECO:0000256" key="4">
    <source>
        <dbReference type="ARBA" id="ARBA00022989"/>
    </source>
</evidence>
<feature type="transmembrane region" description="Helical" evidence="6">
    <location>
        <begin position="358"/>
        <end position="382"/>
    </location>
</feature>
<feature type="transmembrane region" description="Helical" evidence="6">
    <location>
        <begin position="101"/>
        <end position="121"/>
    </location>
</feature>
<dbReference type="PANTHER" id="PTHR30572">
    <property type="entry name" value="MEMBRANE COMPONENT OF TRANSPORTER-RELATED"/>
    <property type="match status" value="1"/>
</dbReference>
<dbReference type="InterPro" id="IPR047699">
    <property type="entry name" value="Permease_put_prefix"/>
</dbReference>
<feature type="domain" description="ABC3 transporter permease C-terminal" evidence="7">
    <location>
        <begin position="368"/>
        <end position="482"/>
    </location>
</feature>
<protein>
    <submittedName>
        <fullName evidence="9">Permease prefix domain 2-containing transporter</fullName>
    </submittedName>
</protein>
<comment type="subcellular location">
    <subcellularLocation>
        <location evidence="1">Cell membrane</location>
        <topology evidence="1">Multi-pass membrane protein</topology>
    </subcellularLocation>
</comment>
<dbReference type="Proteomes" id="UP001232063">
    <property type="component" value="Unassembled WGS sequence"/>
</dbReference>
<reference evidence="9" key="1">
    <citation type="submission" date="2023-05" db="EMBL/GenBank/DDBJ databases">
        <authorList>
            <person name="Zhang X."/>
        </authorList>
    </citation>
    <scope>NUCLEOTIDE SEQUENCE</scope>
    <source>
        <strain evidence="9">BD1B2-1</strain>
    </source>
</reference>